<proteinExistence type="predicted"/>
<name>A0A6C0JLQ1_9ZZZZ</name>
<dbReference type="AlphaFoldDB" id="A0A6C0JLQ1"/>
<reference evidence="1" key="1">
    <citation type="journal article" date="2020" name="Nature">
        <title>Giant virus diversity and host interactions through global metagenomics.</title>
        <authorList>
            <person name="Schulz F."/>
            <person name="Roux S."/>
            <person name="Paez-Espino D."/>
            <person name="Jungbluth S."/>
            <person name="Walsh D.A."/>
            <person name="Denef V.J."/>
            <person name="McMahon K.D."/>
            <person name="Konstantinidis K.T."/>
            <person name="Eloe-Fadrosh E.A."/>
            <person name="Kyrpides N.C."/>
            <person name="Woyke T."/>
        </authorList>
    </citation>
    <scope>NUCLEOTIDE SEQUENCE</scope>
    <source>
        <strain evidence="1">GVMAG-M-3300027708-51</strain>
    </source>
</reference>
<evidence type="ECO:0000313" key="1">
    <source>
        <dbReference type="EMBL" id="QHU04574.1"/>
    </source>
</evidence>
<accession>A0A6C0JLQ1</accession>
<organism evidence="1">
    <name type="scientific">viral metagenome</name>
    <dbReference type="NCBI Taxonomy" id="1070528"/>
    <lineage>
        <taxon>unclassified sequences</taxon>
        <taxon>metagenomes</taxon>
        <taxon>organismal metagenomes</taxon>
    </lineage>
</organism>
<sequence>MRTAVILTGQERSLHKVYKHTRKNLIEPNNSTLFLACEVDNPDRMRGYFDGIEIGGDDIRSTSFRTPDFEAFTLMLHSGGRPALLESVFERTRPETYQVGYVLQGASVLQYYQVLKAWLMVLEYERKHKMRFDVVVRWRTDALVTEKLDLSALFSQDELTVRSLGCPRIREKLTPIGGSMDRVVITLGMEQTWFAKRDVFALLGPMMYMYGCWDNGSKYAFNSETFFQAFCDMNHITHWGFWEDPLFNESHRTADVVVSDPLVFSLVR</sequence>
<protein>
    <submittedName>
        <fullName evidence="1">Uncharacterized protein</fullName>
    </submittedName>
</protein>
<dbReference type="EMBL" id="MN740401">
    <property type="protein sequence ID" value="QHU04574.1"/>
    <property type="molecule type" value="Genomic_DNA"/>
</dbReference>